<dbReference type="Pfam" id="PF00857">
    <property type="entry name" value="Isochorismatase"/>
    <property type="match status" value="1"/>
</dbReference>
<proteinExistence type="predicted"/>
<reference evidence="3 4" key="1">
    <citation type="journal article" date="2013" name="Genome Biol.">
        <title>Comparative genomics of the core and accessory genomes of 48 Sinorhizobium strains comprising five genospecies.</title>
        <authorList>
            <person name="Sugawara M."/>
            <person name="Epstein B."/>
            <person name="Badgley B.D."/>
            <person name="Unno T."/>
            <person name="Xu L."/>
            <person name="Reese J."/>
            <person name="Gyaneshwar P."/>
            <person name="Denny R."/>
            <person name="Mudge J."/>
            <person name="Bharti A.K."/>
            <person name="Farmer A.D."/>
            <person name="May G.D."/>
            <person name="Woodward J.E."/>
            <person name="Medigue C."/>
            <person name="Vallenet D."/>
            <person name="Lajus A."/>
            <person name="Rouy Z."/>
            <person name="Martinez-Vaz B."/>
            <person name="Tiffin P."/>
            <person name="Young N.D."/>
            <person name="Sadowsky M.J."/>
        </authorList>
    </citation>
    <scope>NUCLEOTIDE SEQUENCE [LARGE SCALE GENOMIC DNA]</scope>
    <source>
        <strain evidence="3 4">USDA205</strain>
    </source>
</reference>
<evidence type="ECO:0000256" key="1">
    <source>
        <dbReference type="ARBA" id="ARBA00022801"/>
    </source>
</evidence>
<evidence type="ECO:0000313" key="4">
    <source>
        <dbReference type="Proteomes" id="UP000466694"/>
    </source>
</evidence>
<accession>A0A844A804</accession>
<dbReference type="InterPro" id="IPR000868">
    <property type="entry name" value="Isochorismatase-like_dom"/>
</dbReference>
<dbReference type="PANTHER" id="PTHR43540:SF6">
    <property type="entry name" value="ISOCHORISMATASE-LIKE DOMAIN-CONTAINING PROTEIN"/>
    <property type="match status" value="1"/>
</dbReference>
<dbReference type="GO" id="GO:0016787">
    <property type="term" value="F:hydrolase activity"/>
    <property type="evidence" value="ECO:0007669"/>
    <property type="project" value="UniProtKB-KW"/>
</dbReference>
<evidence type="ECO:0000313" key="3">
    <source>
        <dbReference type="EMBL" id="MQX08248.1"/>
    </source>
</evidence>
<gene>
    <name evidence="3" type="ORF">GHK48_07970</name>
</gene>
<comment type="caution">
    <text evidence="3">The sequence shown here is derived from an EMBL/GenBank/DDBJ whole genome shotgun (WGS) entry which is preliminary data.</text>
</comment>
<dbReference type="InterPro" id="IPR050272">
    <property type="entry name" value="Isochorismatase-like_hydrls"/>
</dbReference>
<feature type="domain" description="Isochorismatase-like" evidence="2">
    <location>
        <begin position="3"/>
        <end position="41"/>
    </location>
</feature>
<dbReference type="PANTHER" id="PTHR43540">
    <property type="entry name" value="PEROXYUREIDOACRYLATE/UREIDOACRYLATE AMIDOHYDROLASE-RELATED"/>
    <property type="match status" value="1"/>
</dbReference>
<dbReference type="EMBL" id="WISZ01000068">
    <property type="protein sequence ID" value="MQX08248.1"/>
    <property type="molecule type" value="Genomic_DNA"/>
</dbReference>
<dbReference type="Proteomes" id="UP000466694">
    <property type="component" value="Unassembled WGS sequence"/>
</dbReference>
<sequence length="47" mass="5210">MRFHESELDSVLKAAGIKHLIVTGCTTSVCVESTIRDAFFRTTTAYC</sequence>
<name>A0A844A804_RHIFR</name>
<dbReference type="SUPFAM" id="SSF52499">
    <property type="entry name" value="Isochorismatase-like hydrolases"/>
    <property type="match status" value="1"/>
</dbReference>
<dbReference type="AlphaFoldDB" id="A0A844A804"/>
<protein>
    <submittedName>
        <fullName evidence="3">Isochorismatase family protein</fullName>
    </submittedName>
</protein>
<dbReference type="Gene3D" id="3.40.50.850">
    <property type="entry name" value="Isochorismatase-like"/>
    <property type="match status" value="1"/>
</dbReference>
<organism evidence="3 4">
    <name type="scientific">Rhizobium fredii</name>
    <name type="common">Sinorhizobium fredii</name>
    <dbReference type="NCBI Taxonomy" id="380"/>
    <lineage>
        <taxon>Bacteria</taxon>
        <taxon>Pseudomonadati</taxon>
        <taxon>Pseudomonadota</taxon>
        <taxon>Alphaproteobacteria</taxon>
        <taxon>Hyphomicrobiales</taxon>
        <taxon>Rhizobiaceae</taxon>
        <taxon>Sinorhizobium/Ensifer group</taxon>
        <taxon>Sinorhizobium</taxon>
    </lineage>
</organism>
<evidence type="ECO:0000259" key="2">
    <source>
        <dbReference type="Pfam" id="PF00857"/>
    </source>
</evidence>
<keyword evidence="1" id="KW-0378">Hydrolase</keyword>
<dbReference type="InterPro" id="IPR036380">
    <property type="entry name" value="Isochorismatase-like_sf"/>
</dbReference>
<dbReference type="RefSeq" id="WP_080577577.1">
    <property type="nucleotide sequence ID" value="NZ_BJNI01000008.1"/>
</dbReference>
<dbReference type="GeneID" id="99805879"/>